<evidence type="ECO:0000313" key="2">
    <source>
        <dbReference type="Proteomes" id="UP001145114"/>
    </source>
</evidence>
<keyword evidence="1" id="KW-0645">Protease</keyword>
<keyword evidence="1" id="KW-0378">Hydrolase</keyword>
<protein>
    <submittedName>
        <fullName evidence="1">Protease B nonderepressible form</fullName>
    </submittedName>
</protein>
<gene>
    <name evidence="1" type="primary">PBN1</name>
    <name evidence="1" type="ORF">EV182_003025</name>
</gene>
<comment type="caution">
    <text evidence="1">The sequence shown here is derived from an EMBL/GenBank/DDBJ whole genome shotgun (WGS) entry which is preliminary data.</text>
</comment>
<organism evidence="1 2">
    <name type="scientific">Spiromyces aspiralis</name>
    <dbReference type="NCBI Taxonomy" id="68401"/>
    <lineage>
        <taxon>Eukaryota</taxon>
        <taxon>Fungi</taxon>
        <taxon>Fungi incertae sedis</taxon>
        <taxon>Zoopagomycota</taxon>
        <taxon>Kickxellomycotina</taxon>
        <taxon>Kickxellomycetes</taxon>
        <taxon>Kickxellales</taxon>
        <taxon>Kickxellaceae</taxon>
        <taxon>Spiromyces</taxon>
    </lineage>
</organism>
<feature type="non-terminal residue" evidence="1">
    <location>
        <position position="633"/>
    </location>
</feature>
<dbReference type="Proteomes" id="UP001145114">
    <property type="component" value="Unassembled WGS sequence"/>
</dbReference>
<sequence>MMRIVNPATICLTAAVAMSMVPLCGALSRSGRSPPSDTRGMGTVYAHEEHIFISPHTPTNINATRVIDAHKDSSPAWRVMVDEGWHSWVGTDLYEGNVLPLWPTFLESASLVITSGRARGLSRSESPEQGAVLASPDLEWDGIHIQATTRQVVVCQQQQWPRSGRSGVQLTPDVRALIGEFLFALGGPGIVRSWDRREGHPIGAFISVGDRGLYYYTDLPKITKHQISDHVASGKPKHFDLVRAALPHGHFLIEYMSPNVVTQENAKVLDQVRAEATLTRTHNGFIEIKATVVSRIHSAGTSGYGPSSNAPRSLKVASAFHHHHHHQPATMGVTALYRLAHSTESGVMWQGRHASNQRGFSVAPASLAKIGPSSSEAATTTVPNHHHHAGSFSAHFVDSTSFHPKLSVAVHHRGRSSRPTSPLLHGCQLKTLVPLPQTHFFDPYQIHDLYASLGPADHYGPIELELPTENINAWGSVLSLSAMSPTRPGEDEDDGERGDSLSATIPLHKRYRLTSVIEQYRFERSPKLHTSPGAHYNEYTISEVIEPPLVFWRCLGTEGLYKSKGFMLGRPVPALLAVIRPDYFGLIRKGDPVVILPLEYQPGQGSPLLLKTPLPDPELSDPISWVTTMIVAV</sequence>
<evidence type="ECO:0000313" key="1">
    <source>
        <dbReference type="EMBL" id="KAJ1674563.1"/>
    </source>
</evidence>
<accession>A0ACC1HDC6</accession>
<name>A0ACC1HDC6_9FUNG</name>
<dbReference type="EMBL" id="JAMZIH010005858">
    <property type="protein sequence ID" value="KAJ1674563.1"/>
    <property type="molecule type" value="Genomic_DNA"/>
</dbReference>
<keyword evidence="2" id="KW-1185">Reference proteome</keyword>
<proteinExistence type="predicted"/>
<reference evidence="1" key="1">
    <citation type="submission" date="2022-06" db="EMBL/GenBank/DDBJ databases">
        <title>Phylogenomic reconstructions and comparative analyses of Kickxellomycotina fungi.</title>
        <authorList>
            <person name="Reynolds N.K."/>
            <person name="Stajich J.E."/>
            <person name="Barry K."/>
            <person name="Grigoriev I.V."/>
            <person name="Crous P."/>
            <person name="Smith M.E."/>
        </authorList>
    </citation>
    <scope>NUCLEOTIDE SEQUENCE</scope>
    <source>
        <strain evidence="1">RSA 2271</strain>
    </source>
</reference>